<feature type="repeat" description="TPR" evidence="1">
    <location>
        <begin position="72"/>
        <end position="105"/>
    </location>
</feature>
<evidence type="ECO:0000313" key="3">
    <source>
        <dbReference type="EMBL" id="ABV42595.1"/>
    </source>
</evidence>
<gene>
    <name evidence="3" type="ordered locus">Spro_3497</name>
</gene>
<dbReference type="SUPFAM" id="SSF48452">
    <property type="entry name" value="TPR-like"/>
    <property type="match status" value="1"/>
</dbReference>
<name>A8GHK5_SERP5</name>
<proteinExistence type="predicted"/>
<sequence>MMSPTLTIEQLKELGRYQEATELAQQQLLQQPEAAGLHYQLACLYDVQGFEQQAIPCYLAALARNLPATQRQEAWLGLGSTYRALGLYQQSLAAFDDGLSEFPQAKELTLFRAMTLYNLGETKQAVADLLLLLAETSSHSDISSYQRAIRQYAADLDRIG</sequence>
<dbReference type="KEGG" id="spe:Spro_3497"/>
<keyword evidence="1" id="KW-0802">TPR repeat</keyword>
<dbReference type="eggNOG" id="COG0457">
    <property type="taxonomic scope" value="Bacteria"/>
</dbReference>
<dbReference type="PROSITE" id="PS50005">
    <property type="entry name" value="TPR"/>
    <property type="match status" value="1"/>
</dbReference>
<evidence type="ECO:0000256" key="1">
    <source>
        <dbReference type="PROSITE-ProRule" id="PRU00339"/>
    </source>
</evidence>
<protein>
    <recommendedName>
        <fullName evidence="2">Tetratrico peptide repeat group 5 domain-containing protein</fullName>
    </recommendedName>
</protein>
<dbReference type="InterPro" id="IPR019734">
    <property type="entry name" value="TPR_rpt"/>
</dbReference>
<dbReference type="Gene3D" id="1.25.40.10">
    <property type="entry name" value="Tetratricopeptide repeat domain"/>
    <property type="match status" value="1"/>
</dbReference>
<organism evidence="3">
    <name type="scientific">Serratia proteamaculans (strain 568)</name>
    <dbReference type="NCBI Taxonomy" id="399741"/>
    <lineage>
        <taxon>Bacteria</taxon>
        <taxon>Pseudomonadati</taxon>
        <taxon>Pseudomonadota</taxon>
        <taxon>Gammaproteobacteria</taxon>
        <taxon>Enterobacterales</taxon>
        <taxon>Yersiniaceae</taxon>
        <taxon>Serratia</taxon>
    </lineage>
</organism>
<reference evidence="3" key="1">
    <citation type="submission" date="2007-09" db="EMBL/GenBank/DDBJ databases">
        <title>Complete sequence of chromosome of Serratia proteamaculans 568.</title>
        <authorList>
            <consortium name="US DOE Joint Genome Institute"/>
            <person name="Copeland A."/>
            <person name="Lucas S."/>
            <person name="Lapidus A."/>
            <person name="Barry K."/>
            <person name="Glavina del Rio T."/>
            <person name="Dalin E."/>
            <person name="Tice H."/>
            <person name="Pitluck S."/>
            <person name="Chain P."/>
            <person name="Malfatti S."/>
            <person name="Shin M."/>
            <person name="Vergez L."/>
            <person name="Schmutz J."/>
            <person name="Larimer F."/>
            <person name="Land M."/>
            <person name="Hauser L."/>
            <person name="Kyrpides N."/>
            <person name="Kim E."/>
            <person name="Taghavi S."/>
            <person name="Newman L."/>
            <person name="Vangronsveld J."/>
            <person name="van der Lelie D."/>
            <person name="Richardson P."/>
        </authorList>
    </citation>
    <scope>NUCLEOTIDE SEQUENCE [LARGE SCALE GENOMIC DNA]</scope>
    <source>
        <strain evidence="3">568</strain>
    </source>
</reference>
<accession>A8GHK5</accession>
<dbReference type="EMBL" id="CP000826">
    <property type="protein sequence ID" value="ABV42595.1"/>
    <property type="molecule type" value="Genomic_DNA"/>
</dbReference>
<dbReference type="Pfam" id="PF12688">
    <property type="entry name" value="TPR_5"/>
    <property type="match status" value="1"/>
</dbReference>
<feature type="domain" description="Tetratrico peptide repeat group 5" evidence="2">
    <location>
        <begin position="39"/>
        <end position="156"/>
    </location>
</feature>
<dbReference type="HOGENOM" id="CLU_116756_1_0_6"/>
<evidence type="ECO:0000259" key="2">
    <source>
        <dbReference type="Pfam" id="PF12688"/>
    </source>
</evidence>
<dbReference type="InterPro" id="IPR041656">
    <property type="entry name" value="TPR_5"/>
</dbReference>
<dbReference type="InterPro" id="IPR011990">
    <property type="entry name" value="TPR-like_helical_dom_sf"/>
</dbReference>
<dbReference type="AlphaFoldDB" id="A8GHK5"/>
<dbReference type="STRING" id="399741.Spro_3497"/>